<sequence>MWPMHNLTALHCRQARRAPYTKGDIETRTSCFMFNSIWDLPGATIRDMASTAVINLLLLTNKTDYFPHIEDQFVAMYIDFHSPMALANPFLNGFVMYPGMRYKFYIKEYSNCDKCDHDFEGIHGDKLTENKLSGGNLSDDGSF</sequence>
<dbReference type="AlphaFoldDB" id="A0A4Y2VQG6"/>
<dbReference type="EMBL" id="BGPR01049006">
    <property type="protein sequence ID" value="GBO26000.1"/>
    <property type="molecule type" value="Genomic_DNA"/>
</dbReference>
<gene>
    <name evidence="1" type="ORF">AVEN_210682_1</name>
</gene>
<proteinExistence type="predicted"/>
<protein>
    <submittedName>
        <fullName evidence="1">Uncharacterized protein</fullName>
    </submittedName>
</protein>
<accession>A0A4Y2VQG6</accession>
<keyword evidence="2" id="KW-1185">Reference proteome</keyword>
<evidence type="ECO:0000313" key="1">
    <source>
        <dbReference type="EMBL" id="GBO26000.1"/>
    </source>
</evidence>
<dbReference type="Proteomes" id="UP000499080">
    <property type="component" value="Unassembled WGS sequence"/>
</dbReference>
<name>A0A4Y2VQG6_ARAVE</name>
<dbReference type="OrthoDB" id="6426134at2759"/>
<comment type="caution">
    <text evidence="1">The sequence shown here is derived from an EMBL/GenBank/DDBJ whole genome shotgun (WGS) entry which is preliminary data.</text>
</comment>
<evidence type="ECO:0000313" key="2">
    <source>
        <dbReference type="Proteomes" id="UP000499080"/>
    </source>
</evidence>
<feature type="non-terminal residue" evidence="1">
    <location>
        <position position="143"/>
    </location>
</feature>
<organism evidence="1 2">
    <name type="scientific">Araneus ventricosus</name>
    <name type="common">Orbweaver spider</name>
    <name type="synonym">Epeira ventricosa</name>
    <dbReference type="NCBI Taxonomy" id="182803"/>
    <lineage>
        <taxon>Eukaryota</taxon>
        <taxon>Metazoa</taxon>
        <taxon>Ecdysozoa</taxon>
        <taxon>Arthropoda</taxon>
        <taxon>Chelicerata</taxon>
        <taxon>Arachnida</taxon>
        <taxon>Araneae</taxon>
        <taxon>Araneomorphae</taxon>
        <taxon>Entelegynae</taxon>
        <taxon>Araneoidea</taxon>
        <taxon>Araneidae</taxon>
        <taxon>Araneus</taxon>
    </lineage>
</organism>
<reference evidence="1 2" key="1">
    <citation type="journal article" date="2019" name="Sci. Rep.">
        <title>Orb-weaving spider Araneus ventricosus genome elucidates the spidroin gene catalogue.</title>
        <authorList>
            <person name="Kono N."/>
            <person name="Nakamura H."/>
            <person name="Ohtoshi R."/>
            <person name="Moran D.A.P."/>
            <person name="Shinohara A."/>
            <person name="Yoshida Y."/>
            <person name="Fujiwara M."/>
            <person name="Mori M."/>
            <person name="Tomita M."/>
            <person name="Arakawa K."/>
        </authorList>
    </citation>
    <scope>NUCLEOTIDE SEQUENCE [LARGE SCALE GENOMIC DNA]</scope>
</reference>